<feature type="domain" description="Tape measure protein N-terminal" evidence="2">
    <location>
        <begin position="74"/>
        <end position="252"/>
    </location>
</feature>
<dbReference type="RefSeq" id="WP_087136127.1">
    <property type="nucleotide sequence ID" value="NZ_FUKR01000016.1"/>
</dbReference>
<accession>A0A1R4IM80</accession>
<protein>
    <submittedName>
        <fullName evidence="3">Phage tail length tape-measure protein</fullName>
    </submittedName>
</protein>
<dbReference type="OrthoDB" id="177147at2"/>
<evidence type="ECO:0000313" key="3">
    <source>
        <dbReference type="EMBL" id="SJN20921.1"/>
    </source>
</evidence>
<keyword evidence="1" id="KW-1133">Transmembrane helix</keyword>
<sequence>MATELAAAYLTLMPTLRGSAKEISKQLGGIDVSSAGQKVGGGLGAAIGKTLKGGALVAAGAGVAAIGTAMVKGFQRLNAIDQATAKLKGLGKSLEEIDAIKDDALTSVQGTAFGFGDAAGLAGIMVTAGIKPGEQLQGVLKSVADSATQAGTDLGDMGQIWGKAAAKGKIDGEIVQQMMERQIPLLTYLGEYYGKNADEVQKMVSKGEVSFEDFAAAMEKNLGGAALASGDTFTGALANVGSALGRVGANFMDGFFPKLAPLFQSLTNAMGPLESAAGAIGEKVAAVLVPAIEFLTNLMSGEGSGGGIFEAWLAYAKPMADAWVQVGAALAPVVQGLLSQLGPIFEQLAPVLGQIGQLLGGVLVQAVTALAPLFTELVTMLLNLAGQVLPVLLPVLTALGQLLSSVFAAVLPVISSLFSALMPIIQVIADLLAAVLTPVLQALQPIFDALTPVLTFLAQLIGAVLVEAINVLSPILEWLAGVLGDVLGPAITALGDMLSGLIDFIVGVFTGDWEKAWEGITSFFTGLWEGLVGIVKGVVNGIIDLINGAIGGINDIAGAVGGAFGIDISIPSIPHLADGATVKPRRGGTVALLAEAGRAETVVDTGKMNALMDRVLSGSVGAQGNAGGPTVQVDVHAAPGMDEAAVGRISGNQAASQLRKAGF</sequence>
<name>A0A1R4IM80_9MICO</name>
<dbReference type="NCBIfam" id="TIGR02675">
    <property type="entry name" value="tape_meas_nterm"/>
    <property type="match status" value="1"/>
</dbReference>
<dbReference type="SUPFAM" id="SSF48371">
    <property type="entry name" value="ARM repeat"/>
    <property type="match status" value="1"/>
</dbReference>
<evidence type="ECO:0000256" key="1">
    <source>
        <dbReference type="SAM" id="Phobius"/>
    </source>
</evidence>
<dbReference type="Proteomes" id="UP000196778">
    <property type="component" value="Unassembled WGS sequence"/>
</dbReference>
<organism evidence="3 4">
    <name type="scientific">Mycetocola reblochoni REB411</name>
    <dbReference type="NCBI Taxonomy" id="1255698"/>
    <lineage>
        <taxon>Bacteria</taxon>
        <taxon>Bacillati</taxon>
        <taxon>Actinomycetota</taxon>
        <taxon>Actinomycetes</taxon>
        <taxon>Micrococcales</taxon>
        <taxon>Microbacteriaceae</taxon>
        <taxon>Mycetocola</taxon>
    </lineage>
</organism>
<reference evidence="4" key="1">
    <citation type="submission" date="2017-02" db="EMBL/GenBank/DDBJ databases">
        <authorList>
            <person name="Dridi B."/>
        </authorList>
    </citation>
    <scope>NUCLEOTIDE SEQUENCE [LARGE SCALE GENOMIC DNA]</scope>
    <source>
        <strain evidence="4">EB411</strain>
    </source>
</reference>
<evidence type="ECO:0000313" key="4">
    <source>
        <dbReference type="Proteomes" id="UP000196778"/>
    </source>
</evidence>
<dbReference type="EMBL" id="FUKR01000016">
    <property type="protein sequence ID" value="SJN20921.1"/>
    <property type="molecule type" value="Genomic_DNA"/>
</dbReference>
<dbReference type="InterPro" id="IPR016024">
    <property type="entry name" value="ARM-type_fold"/>
</dbReference>
<dbReference type="InterPro" id="IPR013491">
    <property type="entry name" value="Tape_meas_N"/>
</dbReference>
<keyword evidence="4" id="KW-1185">Reference proteome</keyword>
<dbReference type="AlphaFoldDB" id="A0A1R4IM80"/>
<keyword evidence="1" id="KW-0812">Transmembrane</keyword>
<evidence type="ECO:0000259" key="2">
    <source>
        <dbReference type="Pfam" id="PF20155"/>
    </source>
</evidence>
<dbReference type="Pfam" id="PF20155">
    <property type="entry name" value="TMP_3"/>
    <property type="match status" value="1"/>
</dbReference>
<feature type="transmembrane region" description="Helical" evidence="1">
    <location>
        <begin position="486"/>
        <end position="509"/>
    </location>
</feature>
<keyword evidence="1" id="KW-0472">Membrane</keyword>
<feature type="transmembrane region" description="Helical" evidence="1">
    <location>
        <begin position="447"/>
        <end position="466"/>
    </location>
</feature>
<gene>
    <name evidence="3" type="ORF">FM119_02515</name>
</gene>
<proteinExistence type="predicted"/>